<proteinExistence type="inferred from homology"/>
<comment type="similarity">
    <text evidence="2">Belongs to the AMY1 family.</text>
</comment>
<accession>A0A7R8ZIG8</accession>
<evidence type="ECO:0000256" key="2">
    <source>
        <dbReference type="ARBA" id="ARBA00009389"/>
    </source>
</evidence>
<dbReference type="PRINTS" id="PR02028">
    <property type="entry name" value="CMYCBINDINGP"/>
</dbReference>
<feature type="compositionally biased region" description="Polar residues" evidence="4">
    <location>
        <begin position="125"/>
        <end position="135"/>
    </location>
</feature>
<dbReference type="EMBL" id="OB660628">
    <property type="protein sequence ID" value="CAD7225663.1"/>
    <property type="molecule type" value="Genomic_DNA"/>
</dbReference>
<organism evidence="5">
    <name type="scientific">Cyprideis torosa</name>
    <dbReference type="NCBI Taxonomy" id="163714"/>
    <lineage>
        <taxon>Eukaryota</taxon>
        <taxon>Metazoa</taxon>
        <taxon>Ecdysozoa</taxon>
        <taxon>Arthropoda</taxon>
        <taxon>Crustacea</taxon>
        <taxon>Oligostraca</taxon>
        <taxon>Ostracoda</taxon>
        <taxon>Podocopa</taxon>
        <taxon>Podocopida</taxon>
        <taxon>Cytherocopina</taxon>
        <taxon>Cytheroidea</taxon>
        <taxon>Cytherideidae</taxon>
        <taxon>Cyprideis</taxon>
    </lineage>
</organism>
<dbReference type="InterPro" id="IPR026060">
    <property type="entry name" value="AMY1"/>
</dbReference>
<evidence type="ECO:0000256" key="3">
    <source>
        <dbReference type="ARBA" id="ARBA00023242"/>
    </source>
</evidence>
<evidence type="ECO:0000313" key="5">
    <source>
        <dbReference type="EMBL" id="CAD7225663.1"/>
    </source>
</evidence>
<dbReference type="GO" id="GO:0003713">
    <property type="term" value="F:transcription coactivator activity"/>
    <property type="evidence" value="ECO:0007669"/>
    <property type="project" value="InterPro"/>
</dbReference>
<comment type="subcellular location">
    <subcellularLocation>
        <location evidence="1">Nucleus</location>
    </subcellularLocation>
</comment>
<name>A0A7R8ZIG8_9CRUS</name>
<dbReference type="OrthoDB" id="524165at2759"/>
<dbReference type="AlphaFoldDB" id="A0A7R8ZIG8"/>
<feature type="compositionally biased region" description="Basic and acidic residues" evidence="4">
    <location>
        <begin position="112"/>
        <end position="124"/>
    </location>
</feature>
<reference evidence="5" key="1">
    <citation type="submission" date="2020-11" db="EMBL/GenBank/DDBJ databases">
        <authorList>
            <person name="Tran Van P."/>
        </authorList>
    </citation>
    <scope>NUCLEOTIDE SEQUENCE</scope>
</reference>
<sequence>MEQPLTIDQKREEFRGFLEKQGVTALLTKLLVSLYEEPERPKDPILYLRNKLDASLGKLQDVERQQEIDTLSKQVERLEVALAEKIGADEALKIKEGINTAHEVAEEATETDTPRTGDETENKQSAEQAENNSAADGTGEINQIEKNEGEE</sequence>
<dbReference type="GO" id="GO:0005634">
    <property type="term" value="C:nucleus"/>
    <property type="evidence" value="ECO:0007669"/>
    <property type="project" value="UniProtKB-SubCell"/>
</dbReference>
<evidence type="ECO:0000256" key="4">
    <source>
        <dbReference type="SAM" id="MobiDB-lite"/>
    </source>
</evidence>
<feature type="region of interest" description="Disordered" evidence="4">
    <location>
        <begin position="99"/>
        <end position="151"/>
    </location>
</feature>
<evidence type="ECO:0000256" key="1">
    <source>
        <dbReference type="ARBA" id="ARBA00004123"/>
    </source>
</evidence>
<keyword evidence="3" id="KW-0539">Nucleus</keyword>
<dbReference type="PANTHER" id="PTHR13168">
    <property type="entry name" value="ASSOCIATE OF C-MYC AMY-1"/>
    <property type="match status" value="1"/>
</dbReference>
<dbReference type="PANTHER" id="PTHR13168:SF0">
    <property type="entry name" value="C-MYC-BINDING PROTEIN"/>
    <property type="match status" value="1"/>
</dbReference>
<gene>
    <name evidence="5" type="ORF">CTOB1V02_LOCUS3596</name>
</gene>
<protein>
    <submittedName>
        <fullName evidence="5">Uncharacterized protein</fullName>
    </submittedName>
</protein>